<evidence type="ECO:0000313" key="3">
    <source>
        <dbReference type="Proteomes" id="UP000614811"/>
    </source>
</evidence>
<evidence type="ECO:0000313" key="2">
    <source>
        <dbReference type="EMBL" id="GHA04479.1"/>
    </source>
</evidence>
<gene>
    <name evidence="2" type="ORF">GCM10008090_12320</name>
</gene>
<protein>
    <submittedName>
        <fullName evidence="2">Lipase</fullName>
    </submittedName>
</protein>
<proteinExistence type="predicted"/>
<accession>A0A918VK99</accession>
<dbReference type="PANTHER" id="PTHR43798">
    <property type="entry name" value="MONOACYLGLYCEROL LIPASE"/>
    <property type="match status" value="1"/>
</dbReference>
<reference evidence="2" key="1">
    <citation type="journal article" date="2014" name="Int. J. Syst. Evol. Microbiol.">
        <title>Complete genome sequence of Corynebacterium casei LMG S-19264T (=DSM 44701T), isolated from a smear-ripened cheese.</title>
        <authorList>
            <consortium name="US DOE Joint Genome Institute (JGI-PGF)"/>
            <person name="Walter F."/>
            <person name="Albersmeier A."/>
            <person name="Kalinowski J."/>
            <person name="Ruckert C."/>
        </authorList>
    </citation>
    <scope>NUCLEOTIDE SEQUENCE</scope>
    <source>
        <strain evidence="2">KCTC 12711</strain>
    </source>
</reference>
<reference evidence="2" key="2">
    <citation type="submission" date="2020-09" db="EMBL/GenBank/DDBJ databases">
        <authorList>
            <person name="Sun Q."/>
            <person name="Kim S."/>
        </authorList>
    </citation>
    <scope>NUCLEOTIDE SEQUENCE</scope>
    <source>
        <strain evidence="2">KCTC 12711</strain>
    </source>
</reference>
<dbReference type="AlphaFoldDB" id="A0A918VK99"/>
<dbReference type="Gene3D" id="3.40.50.1820">
    <property type="entry name" value="alpha/beta hydrolase"/>
    <property type="match status" value="1"/>
</dbReference>
<dbReference type="Pfam" id="PF12697">
    <property type="entry name" value="Abhydrolase_6"/>
    <property type="match status" value="1"/>
</dbReference>
<dbReference type="RefSeq" id="WP_189399166.1">
    <property type="nucleotide sequence ID" value="NZ_BMXA01000002.1"/>
</dbReference>
<dbReference type="Proteomes" id="UP000614811">
    <property type="component" value="Unassembled WGS sequence"/>
</dbReference>
<sequence length="308" mass="33876">MKSILKFLATLAMLLGVATASLYFIYPGVMLEGLHFVTARAAGLEPRSVQVNDTTMHYYEGGPNNKHTLILLHDLGDDKNAFVTAVRPLTLDYRVILPDLPAHGANEFKAGNNYSLLGQQRQLAQFLGAITANRFVIGGHGLGGHLASYFAQQAPHKIEGLILLNSNGLQLTKATPYELYPLQVDAAYFASMYQSRYRNPPQYPQPVMQHKANLLNQRIPFLNQQITQLNQSEPFSLDLTSVSAPTLLLWGNHQPQQTAEIRDAVQAALPDAAFILIEHVGQAPQLEAPELVGKAMADFLSSVYGETK</sequence>
<dbReference type="SUPFAM" id="SSF53474">
    <property type="entry name" value="alpha/beta-Hydrolases"/>
    <property type="match status" value="1"/>
</dbReference>
<name>A0A918VK99_9GAMM</name>
<dbReference type="PRINTS" id="PR00111">
    <property type="entry name" value="ABHYDROLASE"/>
</dbReference>
<dbReference type="PANTHER" id="PTHR43798:SF33">
    <property type="entry name" value="HYDROLASE, PUTATIVE (AFU_ORTHOLOGUE AFUA_2G14860)-RELATED"/>
    <property type="match status" value="1"/>
</dbReference>
<dbReference type="InterPro" id="IPR029058">
    <property type="entry name" value="AB_hydrolase_fold"/>
</dbReference>
<dbReference type="GO" id="GO:0016020">
    <property type="term" value="C:membrane"/>
    <property type="evidence" value="ECO:0007669"/>
    <property type="project" value="TreeGrafter"/>
</dbReference>
<dbReference type="InterPro" id="IPR000073">
    <property type="entry name" value="AB_hydrolase_1"/>
</dbReference>
<comment type="caution">
    <text evidence="2">The sequence shown here is derived from an EMBL/GenBank/DDBJ whole genome shotgun (WGS) entry which is preliminary data.</text>
</comment>
<evidence type="ECO:0000259" key="1">
    <source>
        <dbReference type="Pfam" id="PF12697"/>
    </source>
</evidence>
<keyword evidence="3" id="KW-1185">Reference proteome</keyword>
<feature type="domain" description="AB hydrolase-1" evidence="1">
    <location>
        <begin position="69"/>
        <end position="292"/>
    </location>
</feature>
<dbReference type="InterPro" id="IPR050266">
    <property type="entry name" value="AB_hydrolase_sf"/>
</dbReference>
<organism evidence="2 3">
    <name type="scientific">Arenicella chitinivorans</name>
    <dbReference type="NCBI Taxonomy" id="1329800"/>
    <lineage>
        <taxon>Bacteria</taxon>
        <taxon>Pseudomonadati</taxon>
        <taxon>Pseudomonadota</taxon>
        <taxon>Gammaproteobacteria</taxon>
        <taxon>Arenicellales</taxon>
        <taxon>Arenicellaceae</taxon>
        <taxon>Arenicella</taxon>
    </lineage>
</organism>
<dbReference type="EMBL" id="BMXA01000002">
    <property type="protein sequence ID" value="GHA04479.1"/>
    <property type="molecule type" value="Genomic_DNA"/>
</dbReference>